<organism evidence="5 6">
    <name type="scientific">Parafrankia soli</name>
    <dbReference type="NCBI Taxonomy" id="2599596"/>
    <lineage>
        <taxon>Bacteria</taxon>
        <taxon>Bacillati</taxon>
        <taxon>Actinomycetota</taxon>
        <taxon>Actinomycetes</taxon>
        <taxon>Frankiales</taxon>
        <taxon>Frankiaceae</taxon>
        <taxon>Parafrankia</taxon>
    </lineage>
</organism>
<keyword evidence="3" id="KW-0804">Transcription</keyword>
<evidence type="ECO:0000256" key="2">
    <source>
        <dbReference type="ARBA" id="ARBA00023125"/>
    </source>
</evidence>
<dbReference type="AlphaFoldDB" id="A0A1S1Q3S2"/>
<accession>A0A1S1Q3S2</accession>
<dbReference type="PANTHER" id="PTHR42756">
    <property type="entry name" value="TRANSCRIPTIONAL REGULATOR, MARR"/>
    <property type="match status" value="1"/>
</dbReference>
<dbReference type="PRINTS" id="PR00598">
    <property type="entry name" value="HTHMARR"/>
</dbReference>
<keyword evidence="6" id="KW-1185">Reference proteome</keyword>
<dbReference type="GO" id="GO:0003677">
    <property type="term" value="F:DNA binding"/>
    <property type="evidence" value="ECO:0007669"/>
    <property type="project" value="UniProtKB-KW"/>
</dbReference>
<dbReference type="Gene3D" id="1.10.10.10">
    <property type="entry name" value="Winged helix-like DNA-binding domain superfamily/Winged helix DNA-binding domain"/>
    <property type="match status" value="1"/>
</dbReference>
<evidence type="ECO:0000256" key="1">
    <source>
        <dbReference type="ARBA" id="ARBA00023015"/>
    </source>
</evidence>
<feature type="domain" description="HTH marR-type" evidence="4">
    <location>
        <begin position="35"/>
        <end position="170"/>
    </location>
</feature>
<dbReference type="InterPro" id="IPR000835">
    <property type="entry name" value="HTH_MarR-typ"/>
</dbReference>
<protein>
    <submittedName>
        <fullName evidence="5">MarR family transcriptional regulator</fullName>
    </submittedName>
</protein>
<dbReference type="InterPro" id="IPR036390">
    <property type="entry name" value="WH_DNA-bd_sf"/>
</dbReference>
<evidence type="ECO:0000256" key="3">
    <source>
        <dbReference type="ARBA" id="ARBA00023163"/>
    </source>
</evidence>
<keyword evidence="1" id="KW-0805">Transcription regulation</keyword>
<dbReference type="Pfam" id="PF12802">
    <property type="entry name" value="MarR_2"/>
    <property type="match status" value="1"/>
</dbReference>
<name>A0A1S1Q3S2_9ACTN</name>
<dbReference type="GO" id="GO:0003700">
    <property type="term" value="F:DNA-binding transcription factor activity"/>
    <property type="evidence" value="ECO:0007669"/>
    <property type="project" value="InterPro"/>
</dbReference>
<proteinExistence type="predicted"/>
<evidence type="ECO:0000313" key="6">
    <source>
        <dbReference type="Proteomes" id="UP000179769"/>
    </source>
</evidence>
<keyword evidence="2" id="KW-0238">DNA-binding</keyword>
<dbReference type="RefSeq" id="WP_071063123.1">
    <property type="nucleotide sequence ID" value="NZ_MAXA01000191.1"/>
</dbReference>
<comment type="caution">
    <text evidence="5">The sequence shown here is derived from an EMBL/GenBank/DDBJ whole genome shotgun (WGS) entry which is preliminary data.</text>
</comment>
<dbReference type="PROSITE" id="PS50995">
    <property type="entry name" value="HTH_MARR_2"/>
    <property type="match status" value="1"/>
</dbReference>
<dbReference type="SUPFAM" id="SSF46785">
    <property type="entry name" value="Winged helix' DNA-binding domain"/>
    <property type="match status" value="1"/>
</dbReference>
<evidence type="ECO:0000259" key="4">
    <source>
        <dbReference type="PROSITE" id="PS50995"/>
    </source>
</evidence>
<gene>
    <name evidence="5" type="ORF">BBK14_17200</name>
</gene>
<sequence>MDGGTDACISGAEPDQIDGIVEQWQSERPDLDLSAMGMFARMKMFIAGLTASMDDELDKHGLTPGEFDVLSTLRRTGPPCVLIPSQLSASLMMSRAGITNRLDRLEAAGLVKRNLDPDDRRSFRVGLTDKGLAVIDDALTGHAANIARLANHLTAEQREQFDQALRVLLRAL</sequence>
<evidence type="ECO:0000313" key="5">
    <source>
        <dbReference type="EMBL" id="OHV29553.1"/>
    </source>
</evidence>
<dbReference type="Proteomes" id="UP000179769">
    <property type="component" value="Unassembled WGS sequence"/>
</dbReference>
<dbReference type="PANTHER" id="PTHR42756:SF1">
    <property type="entry name" value="TRANSCRIPTIONAL REPRESSOR OF EMRAB OPERON"/>
    <property type="match status" value="1"/>
</dbReference>
<dbReference type="InterPro" id="IPR036388">
    <property type="entry name" value="WH-like_DNA-bd_sf"/>
</dbReference>
<dbReference type="SMART" id="SM00347">
    <property type="entry name" value="HTH_MARR"/>
    <property type="match status" value="1"/>
</dbReference>
<dbReference type="EMBL" id="MAXA01000191">
    <property type="protein sequence ID" value="OHV29553.1"/>
    <property type="molecule type" value="Genomic_DNA"/>
</dbReference>
<reference evidence="6" key="1">
    <citation type="submission" date="2016-07" db="EMBL/GenBank/DDBJ databases">
        <title>Frankia sp. NRRL B-16219 Genome sequencing.</title>
        <authorList>
            <person name="Ghodhbane-Gtari F."/>
            <person name="Swanson E."/>
            <person name="Gueddou A."/>
            <person name="Louati M."/>
            <person name="Nouioui I."/>
            <person name="Hezbri K."/>
            <person name="Abebe-Akele F."/>
            <person name="Simpson S."/>
            <person name="Morris K."/>
            <person name="Thomas K."/>
            <person name="Gtari M."/>
            <person name="Tisa L.S."/>
        </authorList>
    </citation>
    <scope>NUCLEOTIDE SEQUENCE [LARGE SCALE GENOMIC DNA]</scope>
    <source>
        <strain evidence="6">NRRL B-16219</strain>
    </source>
</reference>
<dbReference type="OrthoDB" id="3237509at2"/>